<accession>A0A511N5M2</accession>
<evidence type="ECO:0000256" key="5">
    <source>
        <dbReference type="ARBA" id="ARBA00023235"/>
    </source>
</evidence>
<dbReference type="InterPro" id="IPR001920">
    <property type="entry name" value="Asp/Glu_race"/>
</dbReference>
<comment type="similarity">
    <text evidence="7">Belongs to the aspartate/glutamate racemases family.</text>
</comment>
<evidence type="ECO:0000256" key="4">
    <source>
        <dbReference type="ARBA" id="ARBA00022984"/>
    </source>
</evidence>
<comment type="pathway">
    <text evidence="7">Cell wall biogenesis; peptidoglycan biosynthesis.</text>
</comment>
<dbReference type="UniPathway" id="UPA00219"/>
<name>A0A511N5M2_DEIC1</name>
<keyword evidence="4 7" id="KW-0573">Peptidoglycan synthesis</keyword>
<feature type="binding site" evidence="7">
    <location>
        <begin position="94"/>
        <end position="95"/>
    </location>
    <ligand>
        <name>substrate</name>
    </ligand>
</feature>
<dbReference type="Gene3D" id="3.40.50.1860">
    <property type="match status" value="2"/>
</dbReference>
<dbReference type="PANTHER" id="PTHR21198">
    <property type="entry name" value="GLUTAMATE RACEMASE"/>
    <property type="match status" value="1"/>
</dbReference>
<keyword evidence="3 7" id="KW-0133">Cell shape</keyword>
<dbReference type="OrthoDB" id="9801055at2"/>
<evidence type="ECO:0000256" key="7">
    <source>
        <dbReference type="HAMAP-Rule" id="MF_00258"/>
    </source>
</evidence>
<keyword evidence="9" id="KW-1185">Reference proteome</keyword>
<dbReference type="PANTHER" id="PTHR21198:SF2">
    <property type="entry name" value="GLUTAMATE RACEMASE"/>
    <property type="match status" value="1"/>
</dbReference>
<proteinExistence type="inferred from homology"/>
<protein>
    <recommendedName>
        <fullName evidence="2 7">Glutamate racemase</fullName>
        <ecNumber evidence="2 7">5.1.1.3</ecNumber>
    </recommendedName>
</protein>
<evidence type="ECO:0000313" key="9">
    <source>
        <dbReference type="Proteomes" id="UP000321306"/>
    </source>
</evidence>
<dbReference type="GO" id="GO:0008360">
    <property type="term" value="P:regulation of cell shape"/>
    <property type="evidence" value="ECO:0007669"/>
    <property type="project" value="UniProtKB-KW"/>
</dbReference>
<dbReference type="GO" id="GO:0071555">
    <property type="term" value="P:cell wall organization"/>
    <property type="evidence" value="ECO:0007669"/>
    <property type="project" value="UniProtKB-KW"/>
</dbReference>
<dbReference type="Pfam" id="PF01177">
    <property type="entry name" value="Asp_Glu_race"/>
    <property type="match status" value="1"/>
</dbReference>
<dbReference type="InterPro" id="IPR004391">
    <property type="entry name" value="Glu_race"/>
</dbReference>
<dbReference type="EC" id="5.1.1.3" evidence="2 7"/>
<dbReference type="GO" id="GO:0008881">
    <property type="term" value="F:glutamate racemase activity"/>
    <property type="evidence" value="ECO:0007669"/>
    <property type="project" value="UniProtKB-UniRule"/>
</dbReference>
<dbReference type="AlphaFoldDB" id="A0A511N5M2"/>
<comment type="catalytic activity">
    <reaction evidence="1 7">
        <text>L-glutamate = D-glutamate</text>
        <dbReference type="Rhea" id="RHEA:12813"/>
        <dbReference type="ChEBI" id="CHEBI:29985"/>
        <dbReference type="ChEBI" id="CHEBI:29986"/>
        <dbReference type="EC" id="5.1.1.3"/>
    </reaction>
</comment>
<evidence type="ECO:0000256" key="3">
    <source>
        <dbReference type="ARBA" id="ARBA00022960"/>
    </source>
</evidence>
<feature type="binding site" evidence="7">
    <location>
        <begin position="62"/>
        <end position="63"/>
    </location>
    <ligand>
        <name>substrate</name>
    </ligand>
</feature>
<gene>
    <name evidence="7 8" type="primary">murI</name>
    <name evidence="8" type="ORF">DC3_37690</name>
</gene>
<feature type="binding site" evidence="7">
    <location>
        <begin position="30"/>
        <end position="31"/>
    </location>
    <ligand>
        <name>substrate</name>
    </ligand>
</feature>
<comment type="function">
    <text evidence="7">Provides the (R)-glutamate required for cell wall biosynthesis.</text>
</comment>
<dbReference type="EMBL" id="BJXB01000018">
    <property type="protein sequence ID" value="GEM48134.1"/>
    <property type="molecule type" value="Genomic_DNA"/>
</dbReference>
<evidence type="ECO:0000256" key="2">
    <source>
        <dbReference type="ARBA" id="ARBA00013090"/>
    </source>
</evidence>
<evidence type="ECO:0000313" key="8">
    <source>
        <dbReference type="EMBL" id="GEM48134.1"/>
    </source>
</evidence>
<keyword evidence="5 7" id="KW-0413">Isomerase</keyword>
<dbReference type="InterPro" id="IPR015942">
    <property type="entry name" value="Asp/Glu/hydantoin_racemase"/>
</dbReference>
<evidence type="ECO:0000256" key="6">
    <source>
        <dbReference type="ARBA" id="ARBA00023316"/>
    </source>
</evidence>
<organism evidence="8 9">
    <name type="scientific">Deinococcus cellulosilyticus (strain DSM 18568 / NBRC 106333 / KACC 11606 / 5516J-15)</name>
    <dbReference type="NCBI Taxonomy" id="1223518"/>
    <lineage>
        <taxon>Bacteria</taxon>
        <taxon>Thermotogati</taxon>
        <taxon>Deinococcota</taxon>
        <taxon>Deinococci</taxon>
        <taxon>Deinococcales</taxon>
        <taxon>Deinococcaceae</taxon>
        <taxon>Deinococcus</taxon>
    </lineage>
</organism>
<dbReference type="NCBIfam" id="TIGR00067">
    <property type="entry name" value="glut_race"/>
    <property type="match status" value="1"/>
</dbReference>
<sequence length="291" mass="31649">MLYNLGVTSSEPRKQNAIQHPAQAAVGVFDSGLGGLSVLKELVKLLPEEHFIYLADTANCPYGQKSDAEIQRLSLEAMHFLQEQGAKALVVPCNTASAAALQVMREDAGPDFPVVGLVPAVKPAVESTTSNTVGVLATEGTLRGRLLQDVIEQFAVPRGVRVLKATHPQLVPLVEAAQLNTPVTRQVLRQTLDPLMDAGMDHLVLGCTHYLFLRDALFSLYPHLNLLDSGFAVAKQTRRVLTEKHLLAAHASGHIEIYTTGDPEEVAPVVQTLWGEHLTVKHAVYRKEEHA</sequence>
<comment type="caution">
    <text evidence="8">The sequence shown here is derived from an EMBL/GenBank/DDBJ whole genome shotgun (WGS) entry which is preliminary data.</text>
</comment>
<dbReference type="HAMAP" id="MF_00258">
    <property type="entry name" value="Glu_racemase"/>
    <property type="match status" value="1"/>
</dbReference>
<dbReference type="SUPFAM" id="SSF53681">
    <property type="entry name" value="Aspartate/glutamate racemase"/>
    <property type="match status" value="2"/>
</dbReference>
<feature type="active site" description="Proton donor/acceptor" evidence="7">
    <location>
        <position position="93"/>
    </location>
</feature>
<evidence type="ECO:0000256" key="1">
    <source>
        <dbReference type="ARBA" id="ARBA00001602"/>
    </source>
</evidence>
<reference evidence="8 9" key="1">
    <citation type="submission" date="2019-07" db="EMBL/GenBank/DDBJ databases">
        <title>Whole genome shotgun sequence of Deinococcus cellulosilyticus NBRC 106333.</title>
        <authorList>
            <person name="Hosoyama A."/>
            <person name="Uohara A."/>
            <person name="Ohji S."/>
            <person name="Ichikawa N."/>
        </authorList>
    </citation>
    <scope>NUCLEOTIDE SEQUENCE [LARGE SCALE GENOMIC DNA]</scope>
    <source>
        <strain evidence="8 9">NBRC 106333</strain>
    </source>
</reference>
<dbReference type="GO" id="GO:0009252">
    <property type="term" value="P:peptidoglycan biosynthetic process"/>
    <property type="evidence" value="ECO:0007669"/>
    <property type="project" value="UniProtKB-UniRule"/>
</dbReference>
<feature type="binding site" evidence="7">
    <location>
        <begin position="208"/>
        <end position="209"/>
    </location>
    <ligand>
        <name>substrate</name>
    </ligand>
</feature>
<feature type="active site" description="Proton donor/acceptor" evidence="7">
    <location>
        <position position="207"/>
    </location>
</feature>
<dbReference type="Proteomes" id="UP000321306">
    <property type="component" value="Unassembled WGS sequence"/>
</dbReference>
<dbReference type="InterPro" id="IPR018187">
    <property type="entry name" value="Asp/Glu_racemase_AS_1"/>
</dbReference>
<keyword evidence="6 7" id="KW-0961">Cell wall biogenesis/degradation</keyword>
<dbReference type="PROSITE" id="PS00923">
    <property type="entry name" value="ASP_GLU_RACEMASE_1"/>
    <property type="match status" value="1"/>
</dbReference>